<keyword evidence="9" id="KW-1185">Reference proteome</keyword>
<dbReference type="InterPro" id="IPR036505">
    <property type="entry name" value="Amidase/PGRP_sf"/>
</dbReference>
<keyword evidence="6" id="KW-0732">Signal</keyword>
<comment type="caution">
    <text evidence="8">The sequence shown here is derived from an EMBL/GenBank/DDBJ whole genome shotgun (WGS) entry which is preliminary data.</text>
</comment>
<sequence length="271" mass="30784">MNVMLLGLVLLLSACSASVVNKYYTAKGQNSRVRYIILHYTRANLQQALQTLTQGQVSAHYLITDEKPARVFQLVDENRRAWHAGYSQWHDDVDLNSTSIGIEIVNQGPLCDELLSSLCSEKTAAHWQPFSESQTQRLIALLKDIQQRHHISPQHILGHSDVAPSRKIDPGPAFPWRRLAQEGVAVWYDDVFMQQQQRIFIQQGLPSVLSIQRYLKSLGYAIDVTGQWDVQSQEVMRAFQMHYRPSRYDGLPDAETVAILSALVNQSLTSR</sequence>
<dbReference type="GO" id="GO:0009254">
    <property type="term" value="P:peptidoglycan turnover"/>
    <property type="evidence" value="ECO:0007669"/>
    <property type="project" value="TreeGrafter"/>
</dbReference>
<dbReference type="EMBL" id="JABGBO010000006">
    <property type="protein sequence ID" value="NOL49765.1"/>
    <property type="molecule type" value="Genomic_DNA"/>
</dbReference>
<dbReference type="InterPro" id="IPR051206">
    <property type="entry name" value="NAMLAA_amidase_2"/>
</dbReference>
<dbReference type="AlphaFoldDB" id="A0A7Y4LA19"/>
<dbReference type="SMART" id="SM00644">
    <property type="entry name" value="Ami_2"/>
    <property type="match status" value="1"/>
</dbReference>
<dbReference type="GO" id="GO:0019867">
    <property type="term" value="C:outer membrane"/>
    <property type="evidence" value="ECO:0007669"/>
    <property type="project" value="TreeGrafter"/>
</dbReference>
<feature type="chain" id="PRO_5031351991" description="N-acetylmuramoyl-L-alanine amidase" evidence="6">
    <location>
        <begin position="20"/>
        <end position="271"/>
    </location>
</feature>
<dbReference type="EC" id="3.5.1.28" evidence="3"/>
<feature type="signal peptide" evidence="6">
    <location>
        <begin position="1"/>
        <end position="19"/>
    </location>
</feature>
<dbReference type="PANTHER" id="PTHR30417:SF1">
    <property type="entry name" value="N-ACETYLMURAMOYL-L-ALANINE AMIDASE AMID"/>
    <property type="match status" value="1"/>
</dbReference>
<protein>
    <recommendedName>
        <fullName evidence="3">N-acetylmuramoyl-L-alanine amidase</fullName>
        <ecNumber evidence="3">3.5.1.28</ecNumber>
    </recommendedName>
</protein>
<dbReference type="GO" id="GO:0009253">
    <property type="term" value="P:peptidoglycan catabolic process"/>
    <property type="evidence" value="ECO:0007669"/>
    <property type="project" value="InterPro"/>
</dbReference>
<dbReference type="FunFam" id="3.40.80.10:FF:000003">
    <property type="entry name" value="N-acetylmuramoyl-L-alanine amidase"/>
    <property type="match status" value="1"/>
</dbReference>
<dbReference type="Gene3D" id="3.40.80.10">
    <property type="entry name" value="Peptidoglycan recognition protein-like"/>
    <property type="match status" value="1"/>
</dbReference>
<comment type="similarity">
    <text evidence="2">Belongs to the N-acetylmuramoyl-L-alanine amidase 2 family.</text>
</comment>
<proteinExistence type="inferred from homology"/>
<dbReference type="SUPFAM" id="SSF55846">
    <property type="entry name" value="N-acetylmuramoyl-L-alanine amidase-like"/>
    <property type="match status" value="1"/>
</dbReference>
<accession>A0A7Y4LA19</accession>
<evidence type="ECO:0000256" key="6">
    <source>
        <dbReference type="SAM" id="SignalP"/>
    </source>
</evidence>
<dbReference type="PANTHER" id="PTHR30417">
    <property type="entry name" value="N-ACETYLMURAMOYL-L-ALANINE AMIDASE AMID"/>
    <property type="match status" value="1"/>
</dbReference>
<evidence type="ECO:0000256" key="2">
    <source>
        <dbReference type="ARBA" id="ARBA00007553"/>
    </source>
</evidence>
<dbReference type="Proteomes" id="UP000541421">
    <property type="component" value="Unassembled WGS sequence"/>
</dbReference>
<dbReference type="InterPro" id="IPR036366">
    <property type="entry name" value="PGBDSf"/>
</dbReference>
<name>A0A7Y4LA19_9BURK</name>
<dbReference type="GO" id="GO:0008745">
    <property type="term" value="F:N-acetylmuramoyl-L-alanine amidase activity"/>
    <property type="evidence" value="ECO:0007669"/>
    <property type="project" value="UniProtKB-EC"/>
</dbReference>
<keyword evidence="4" id="KW-0378">Hydrolase</keyword>
<dbReference type="Pfam" id="PF01510">
    <property type="entry name" value="Amidase_2"/>
    <property type="match status" value="1"/>
</dbReference>
<dbReference type="Pfam" id="PF01471">
    <property type="entry name" value="PG_binding_1"/>
    <property type="match status" value="1"/>
</dbReference>
<gene>
    <name evidence="8" type="ORF">HKX40_06405</name>
</gene>
<evidence type="ECO:0000313" key="9">
    <source>
        <dbReference type="Proteomes" id="UP000541421"/>
    </source>
</evidence>
<evidence type="ECO:0000259" key="7">
    <source>
        <dbReference type="SMART" id="SM00644"/>
    </source>
</evidence>
<dbReference type="GO" id="GO:0071555">
    <property type="term" value="P:cell wall organization"/>
    <property type="evidence" value="ECO:0007669"/>
    <property type="project" value="UniProtKB-KW"/>
</dbReference>
<organism evidence="8 9">
    <name type="scientific">Pelistega europaea</name>
    <dbReference type="NCBI Taxonomy" id="106147"/>
    <lineage>
        <taxon>Bacteria</taxon>
        <taxon>Pseudomonadati</taxon>
        <taxon>Pseudomonadota</taxon>
        <taxon>Betaproteobacteria</taxon>
        <taxon>Burkholderiales</taxon>
        <taxon>Alcaligenaceae</taxon>
        <taxon>Pelistega</taxon>
    </lineage>
</organism>
<dbReference type="InterPro" id="IPR036365">
    <property type="entry name" value="PGBD-like_sf"/>
</dbReference>
<dbReference type="SUPFAM" id="SSF47090">
    <property type="entry name" value="PGBD-like"/>
    <property type="match status" value="1"/>
</dbReference>
<evidence type="ECO:0000256" key="4">
    <source>
        <dbReference type="ARBA" id="ARBA00022801"/>
    </source>
</evidence>
<evidence type="ECO:0000256" key="5">
    <source>
        <dbReference type="ARBA" id="ARBA00023316"/>
    </source>
</evidence>
<evidence type="ECO:0000313" key="8">
    <source>
        <dbReference type="EMBL" id="NOL49765.1"/>
    </source>
</evidence>
<reference evidence="8 9" key="1">
    <citation type="submission" date="2020-05" db="EMBL/GenBank/DDBJ databases">
        <authorList>
            <person name="Niu N."/>
        </authorList>
    </citation>
    <scope>NUCLEOTIDE SEQUENCE [LARGE SCALE GENOMIC DNA]</scope>
    <source>
        <strain evidence="8 9">LMG10982</strain>
    </source>
</reference>
<comment type="catalytic activity">
    <reaction evidence="1">
        <text>Hydrolyzes the link between N-acetylmuramoyl residues and L-amino acid residues in certain cell-wall glycopeptides.</text>
        <dbReference type="EC" id="3.5.1.28"/>
    </reaction>
</comment>
<evidence type="ECO:0000256" key="3">
    <source>
        <dbReference type="ARBA" id="ARBA00011901"/>
    </source>
</evidence>
<evidence type="ECO:0000256" key="1">
    <source>
        <dbReference type="ARBA" id="ARBA00001561"/>
    </source>
</evidence>
<keyword evidence="5" id="KW-0961">Cell wall biogenesis/degradation</keyword>
<dbReference type="Gene3D" id="1.10.101.10">
    <property type="entry name" value="PGBD-like superfamily/PGBD"/>
    <property type="match status" value="1"/>
</dbReference>
<dbReference type="InterPro" id="IPR002502">
    <property type="entry name" value="Amidase_domain"/>
</dbReference>
<dbReference type="InterPro" id="IPR002477">
    <property type="entry name" value="Peptidoglycan-bd-like"/>
</dbReference>
<dbReference type="CDD" id="cd06583">
    <property type="entry name" value="PGRP"/>
    <property type="match status" value="1"/>
</dbReference>
<feature type="domain" description="N-acetylmuramoyl-L-alanine amidase" evidence="7">
    <location>
        <begin position="21"/>
        <end position="171"/>
    </location>
</feature>